<evidence type="ECO:0000256" key="1">
    <source>
        <dbReference type="PROSITE-ProRule" id="PRU00176"/>
    </source>
</evidence>
<dbReference type="SMART" id="SM00360">
    <property type="entry name" value="RRM"/>
    <property type="match status" value="1"/>
</dbReference>
<dbReference type="GO" id="GO:0003723">
    <property type="term" value="F:RNA binding"/>
    <property type="evidence" value="ECO:0007669"/>
    <property type="project" value="UniProtKB-UniRule"/>
</dbReference>
<proteinExistence type="predicted"/>
<dbReference type="PROSITE" id="PS50102">
    <property type="entry name" value="RRM"/>
    <property type="match status" value="1"/>
</dbReference>
<sequence length="186" mass="21369">MRWTKQFMRRRGIDAHLQKARYYSVLVTIRLTILQCFPIVPNTANTFTMSSGPVDPHTTLVISNFPYTYTYSDVRPLLTPYSYCSLYMPTRDGEFLGVAYVRTLYNSEAIRIIKNFQGRVIHGRSLSVKVALAPTSQEQKSDQDHLGYNSNNTSAVTSSLLRAVVNLFHWFMELYENFSDVYEAPS</sequence>
<dbReference type="GeneID" id="106052543"/>
<dbReference type="InterPro" id="IPR012677">
    <property type="entry name" value="Nucleotide-bd_a/b_plait_sf"/>
</dbReference>
<reference evidence="4" key="1">
    <citation type="submission" date="2025-08" db="UniProtKB">
        <authorList>
            <consortium name="RefSeq"/>
        </authorList>
    </citation>
    <scope>IDENTIFICATION</scope>
</reference>
<dbReference type="Gene3D" id="3.30.70.330">
    <property type="match status" value="1"/>
</dbReference>
<dbReference type="InterPro" id="IPR000504">
    <property type="entry name" value="RRM_dom"/>
</dbReference>
<evidence type="ECO:0000313" key="4">
    <source>
        <dbReference type="RefSeq" id="XP_013063394.2"/>
    </source>
</evidence>
<dbReference type="Proteomes" id="UP001165740">
    <property type="component" value="Chromosome 14"/>
</dbReference>
<dbReference type="AlphaFoldDB" id="A0A9U8DW52"/>
<protein>
    <submittedName>
        <fullName evidence="4">Uncharacterized protein LOC106052543</fullName>
    </submittedName>
</protein>
<dbReference type="SUPFAM" id="SSF54928">
    <property type="entry name" value="RNA-binding domain, RBD"/>
    <property type="match status" value="1"/>
</dbReference>
<dbReference type="InterPro" id="IPR035979">
    <property type="entry name" value="RBD_domain_sf"/>
</dbReference>
<keyword evidence="1" id="KW-0694">RNA-binding</keyword>
<feature type="domain" description="RRM" evidence="2">
    <location>
        <begin position="58"/>
        <end position="133"/>
    </location>
</feature>
<evidence type="ECO:0000313" key="3">
    <source>
        <dbReference type="Proteomes" id="UP001165740"/>
    </source>
</evidence>
<evidence type="ECO:0000259" key="2">
    <source>
        <dbReference type="PROSITE" id="PS50102"/>
    </source>
</evidence>
<dbReference type="RefSeq" id="XP_013063394.2">
    <property type="nucleotide sequence ID" value="XM_013207940.2"/>
</dbReference>
<gene>
    <name evidence="4" type="primary">LOC106052543</name>
</gene>
<dbReference type="Pfam" id="PF00076">
    <property type="entry name" value="RRM_1"/>
    <property type="match status" value="1"/>
</dbReference>
<organism evidence="3 4">
    <name type="scientific">Biomphalaria glabrata</name>
    <name type="common">Bloodfluke planorb</name>
    <name type="synonym">Freshwater snail</name>
    <dbReference type="NCBI Taxonomy" id="6526"/>
    <lineage>
        <taxon>Eukaryota</taxon>
        <taxon>Metazoa</taxon>
        <taxon>Spiralia</taxon>
        <taxon>Lophotrochozoa</taxon>
        <taxon>Mollusca</taxon>
        <taxon>Gastropoda</taxon>
        <taxon>Heterobranchia</taxon>
        <taxon>Euthyneura</taxon>
        <taxon>Panpulmonata</taxon>
        <taxon>Hygrophila</taxon>
        <taxon>Lymnaeoidea</taxon>
        <taxon>Planorbidae</taxon>
        <taxon>Biomphalaria</taxon>
    </lineage>
</organism>
<accession>A0A9U8DW52</accession>
<name>A0A9U8DW52_BIOGL</name>
<keyword evidence="3" id="KW-1185">Reference proteome</keyword>